<evidence type="ECO:0000256" key="1">
    <source>
        <dbReference type="SAM" id="MobiDB-lite"/>
    </source>
</evidence>
<comment type="caution">
    <text evidence="2">The sequence shown here is derived from an EMBL/GenBank/DDBJ whole genome shotgun (WGS) entry which is preliminary data.</text>
</comment>
<dbReference type="AlphaFoldDB" id="A0A9D4I4Z5"/>
<feature type="compositionally biased region" description="Polar residues" evidence="1">
    <location>
        <begin position="159"/>
        <end position="168"/>
    </location>
</feature>
<reference evidence="2" key="2">
    <citation type="submission" date="2020-11" db="EMBL/GenBank/DDBJ databases">
        <authorList>
            <person name="McCartney M.A."/>
            <person name="Auch B."/>
            <person name="Kono T."/>
            <person name="Mallez S."/>
            <person name="Becker A."/>
            <person name="Gohl D.M."/>
            <person name="Silverstein K.A.T."/>
            <person name="Koren S."/>
            <person name="Bechman K.B."/>
            <person name="Herman A."/>
            <person name="Abrahante J.E."/>
            <person name="Garbe J."/>
        </authorList>
    </citation>
    <scope>NUCLEOTIDE SEQUENCE</scope>
    <source>
        <strain evidence="2">Duluth1</strain>
        <tissue evidence="2">Whole animal</tissue>
    </source>
</reference>
<organism evidence="2 3">
    <name type="scientific">Dreissena polymorpha</name>
    <name type="common">Zebra mussel</name>
    <name type="synonym">Mytilus polymorpha</name>
    <dbReference type="NCBI Taxonomy" id="45954"/>
    <lineage>
        <taxon>Eukaryota</taxon>
        <taxon>Metazoa</taxon>
        <taxon>Spiralia</taxon>
        <taxon>Lophotrochozoa</taxon>
        <taxon>Mollusca</taxon>
        <taxon>Bivalvia</taxon>
        <taxon>Autobranchia</taxon>
        <taxon>Heteroconchia</taxon>
        <taxon>Euheterodonta</taxon>
        <taxon>Imparidentia</taxon>
        <taxon>Neoheterodontei</taxon>
        <taxon>Myida</taxon>
        <taxon>Dreissenoidea</taxon>
        <taxon>Dreissenidae</taxon>
        <taxon>Dreissena</taxon>
    </lineage>
</organism>
<proteinExistence type="predicted"/>
<evidence type="ECO:0000313" key="3">
    <source>
        <dbReference type="Proteomes" id="UP000828390"/>
    </source>
</evidence>
<protein>
    <submittedName>
        <fullName evidence="2">Uncharacterized protein</fullName>
    </submittedName>
</protein>
<keyword evidence="3" id="KW-1185">Reference proteome</keyword>
<name>A0A9D4I4Z5_DREPO</name>
<accession>A0A9D4I4Z5</accession>
<dbReference type="EMBL" id="JAIWYP010000010">
    <property type="protein sequence ID" value="KAH3748405.1"/>
    <property type="molecule type" value="Genomic_DNA"/>
</dbReference>
<evidence type="ECO:0000313" key="2">
    <source>
        <dbReference type="EMBL" id="KAH3748405.1"/>
    </source>
</evidence>
<feature type="region of interest" description="Disordered" evidence="1">
    <location>
        <begin position="153"/>
        <end position="191"/>
    </location>
</feature>
<sequence length="191" mass="21089">METPDDGLFDHDEADVTIVSYMFACAKSNQGVVRVLSDDTDIFILLVYWVYRANVQCRVQMKGLDMLKLNPKCMRLLGMHALSACDTTSYPYGKGKVDAFDKLLLGDYPGLSDVLGEKGKTNEELVKASKPFINALYDQPAENDSALQTLHKEEHSKTADTATNRTKPTSSHSTCTSTYHAVEGSKLQSTP</sequence>
<dbReference type="Proteomes" id="UP000828390">
    <property type="component" value="Unassembled WGS sequence"/>
</dbReference>
<gene>
    <name evidence="2" type="ORF">DPMN_182850</name>
</gene>
<reference evidence="2" key="1">
    <citation type="journal article" date="2019" name="bioRxiv">
        <title>The Genome of the Zebra Mussel, Dreissena polymorpha: A Resource for Invasive Species Research.</title>
        <authorList>
            <person name="McCartney M.A."/>
            <person name="Auch B."/>
            <person name="Kono T."/>
            <person name="Mallez S."/>
            <person name="Zhang Y."/>
            <person name="Obille A."/>
            <person name="Becker A."/>
            <person name="Abrahante J.E."/>
            <person name="Garbe J."/>
            <person name="Badalamenti J.P."/>
            <person name="Herman A."/>
            <person name="Mangelson H."/>
            <person name="Liachko I."/>
            <person name="Sullivan S."/>
            <person name="Sone E.D."/>
            <person name="Koren S."/>
            <person name="Silverstein K.A.T."/>
            <person name="Beckman K.B."/>
            <person name="Gohl D.M."/>
        </authorList>
    </citation>
    <scope>NUCLEOTIDE SEQUENCE</scope>
    <source>
        <strain evidence="2">Duluth1</strain>
        <tissue evidence="2">Whole animal</tissue>
    </source>
</reference>
<feature type="compositionally biased region" description="Low complexity" evidence="1">
    <location>
        <begin position="169"/>
        <end position="178"/>
    </location>
</feature>